<evidence type="ECO:0000313" key="1">
    <source>
        <dbReference type="EMBL" id="PYH85027.1"/>
    </source>
</evidence>
<dbReference type="EMBL" id="KZ821681">
    <property type="protein sequence ID" value="PYH85027.1"/>
    <property type="molecule type" value="Genomic_DNA"/>
</dbReference>
<protein>
    <submittedName>
        <fullName evidence="1">Uncharacterized protein</fullName>
    </submittedName>
</protein>
<sequence>MLQQVFQQQAEEWAAERGQEAPGLVPRCDELGVFLKYAYALSAYASLCFGAVGVHKL</sequence>
<dbReference type="RefSeq" id="XP_025495227.1">
    <property type="nucleotide sequence ID" value="XM_025639071.1"/>
</dbReference>
<proteinExistence type="predicted"/>
<dbReference type="VEuPathDB" id="FungiDB:BO82DRAFT_398978"/>
<dbReference type="GeneID" id="37141813"/>
<accession>A0A319CPZ2</accession>
<keyword evidence="2" id="KW-1185">Reference proteome</keyword>
<evidence type="ECO:0000313" key="2">
    <source>
        <dbReference type="Proteomes" id="UP000248340"/>
    </source>
</evidence>
<organism evidence="1 2">
    <name type="scientific">Aspergillus uvarum CBS 121591</name>
    <dbReference type="NCBI Taxonomy" id="1448315"/>
    <lineage>
        <taxon>Eukaryota</taxon>
        <taxon>Fungi</taxon>
        <taxon>Dikarya</taxon>
        <taxon>Ascomycota</taxon>
        <taxon>Pezizomycotina</taxon>
        <taxon>Eurotiomycetes</taxon>
        <taxon>Eurotiomycetidae</taxon>
        <taxon>Eurotiales</taxon>
        <taxon>Aspergillaceae</taxon>
        <taxon>Aspergillus</taxon>
        <taxon>Aspergillus subgen. Circumdati</taxon>
    </lineage>
</organism>
<name>A0A319CPZ2_9EURO</name>
<reference evidence="1 2" key="1">
    <citation type="submission" date="2016-12" db="EMBL/GenBank/DDBJ databases">
        <title>The genomes of Aspergillus section Nigri reveals drivers in fungal speciation.</title>
        <authorList>
            <consortium name="DOE Joint Genome Institute"/>
            <person name="Vesth T.C."/>
            <person name="Nybo J."/>
            <person name="Theobald S."/>
            <person name="Brandl J."/>
            <person name="Frisvad J.C."/>
            <person name="Nielsen K.F."/>
            <person name="Lyhne E.K."/>
            <person name="Kogle M.E."/>
            <person name="Kuo A."/>
            <person name="Riley R."/>
            <person name="Clum A."/>
            <person name="Nolan M."/>
            <person name="Lipzen A."/>
            <person name="Salamov A."/>
            <person name="Henrissat B."/>
            <person name="Wiebenga A."/>
            <person name="De Vries R.P."/>
            <person name="Grigoriev I.V."/>
            <person name="Mortensen U.H."/>
            <person name="Andersen M.R."/>
            <person name="Baker S.E."/>
        </authorList>
    </citation>
    <scope>NUCLEOTIDE SEQUENCE [LARGE SCALE GENOMIC DNA]</scope>
    <source>
        <strain evidence="1 2">CBS 121591</strain>
    </source>
</reference>
<dbReference type="AlphaFoldDB" id="A0A319CPZ2"/>
<dbReference type="Proteomes" id="UP000248340">
    <property type="component" value="Unassembled WGS sequence"/>
</dbReference>
<gene>
    <name evidence="1" type="ORF">BO82DRAFT_398978</name>
</gene>